<dbReference type="GO" id="GO:0005764">
    <property type="term" value="C:lysosome"/>
    <property type="evidence" value="ECO:0007669"/>
    <property type="project" value="TreeGrafter"/>
</dbReference>
<dbReference type="GO" id="GO:0005525">
    <property type="term" value="F:GTP binding"/>
    <property type="evidence" value="ECO:0007669"/>
    <property type="project" value="UniProtKB-KW"/>
</dbReference>
<keyword evidence="6" id="KW-0472">Membrane</keyword>
<dbReference type="GO" id="GO:0010507">
    <property type="term" value="P:negative regulation of autophagy"/>
    <property type="evidence" value="ECO:0007669"/>
    <property type="project" value="TreeGrafter"/>
</dbReference>
<dbReference type="FunCoup" id="F2UL84">
    <property type="interactions" value="2141"/>
</dbReference>
<dbReference type="InterPro" id="IPR039400">
    <property type="entry name" value="RagC/D"/>
</dbReference>
<dbReference type="InParanoid" id="F2UL84"/>
<dbReference type="KEGG" id="sre:PTSG_09517"/>
<dbReference type="Gene3D" id="3.30.450.190">
    <property type="match status" value="1"/>
</dbReference>
<comment type="similarity">
    <text evidence="2">Belongs to the GTR/RAG GTP-binding protein family.</text>
</comment>
<dbReference type="Proteomes" id="UP000007799">
    <property type="component" value="Unassembled WGS sequence"/>
</dbReference>
<dbReference type="InterPro" id="IPR027417">
    <property type="entry name" value="P-loop_NTPase"/>
</dbReference>
<dbReference type="GO" id="GO:0005634">
    <property type="term" value="C:nucleus"/>
    <property type="evidence" value="ECO:0007669"/>
    <property type="project" value="TreeGrafter"/>
</dbReference>
<dbReference type="PANTHER" id="PTHR11259">
    <property type="entry name" value="RAS-RELATED GTP BINDING RAG/GTR YEAST"/>
    <property type="match status" value="1"/>
</dbReference>
<dbReference type="SUPFAM" id="SSF52540">
    <property type="entry name" value="P-loop containing nucleoside triphosphate hydrolases"/>
    <property type="match status" value="1"/>
</dbReference>
<dbReference type="EMBL" id="GL832980">
    <property type="protein sequence ID" value="EGD77883.1"/>
    <property type="molecule type" value="Genomic_DNA"/>
</dbReference>
<evidence type="ECO:0000256" key="7">
    <source>
        <dbReference type="ARBA" id="ARBA00049117"/>
    </source>
</evidence>
<name>F2UL84_SALR5</name>
<dbReference type="GO" id="GO:0012505">
    <property type="term" value="C:endomembrane system"/>
    <property type="evidence" value="ECO:0007669"/>
    <property type="project" value="UniProtKB-SubCell"/>
</dbReference>
<dbReference type="GeneID" id="16070500"/>
<dbReference type="GO" id="GO:0009267">
    <property type="term" value="P:cellular response to starvation"/>
    <property type="evidence" value="ECO:0007669"/>
    <property type="project" value="TreeGrafter"/>
</dbReference>
<sequence length="358" mass="39722">MAYDYRGDGDGPAVMPFQIDEQDEDRSQLSVVDGDIRPRVLLVGLRNSGKTSIARVVYHRLSPNETTFLETTSDITYDSMPSTSFLNLQIVDFPGQLNVLDPMIRGEDLFDNLGAVVFVLDAAENIGPATALLCNLVQEAYNINENINFEVLIHKADTIGSEEKRVITQQLNEAVHDGLYGVDVQISFYLTSIFDVSVFEAMSKITQKLLPQFPSMQGMLDTLAGRSNMIKAFLFDVSTKIYVASDSRTVDIGLYEACSDGIDLVVDVSGVFRRKREGETAPSILYDEKTVGVVPVRNWTLYLRHVTKHLMLVCVIGTPLFESKQAIIKANVEAFREGMHKMLALYPGHDEAPEPGSV</sequence>
<dbReference type="Pfam" id="PF04670">
    <property type="entry name" value="Gtr1_RagA"/>
    <property type="match status" value="1"/>
</dbReference>
<keyword evidence="3" id="KW-0547">Nucleotide-binding</keyword>
<comment type="subcellular location">
    <subcellularLocation>
        <location evidence="1">Endomembrane system</location>
    </subcellularLocation>
</comment>
<accession>F2UL84</accession>
<comment type="catalytic activity">
    <reaction evidence="7">
        <text>GTP + H2O = GDP + phosphate + H(+)</text>
        <dbReference type="Rhea" id="RHEA:19669"/>
        <dbReference type="ChEBI" id="CHEBI:15377"/>
        <dbReference type="ChEBI" id="CHEBI:15378"/>
        <dbReference type="ChEBI" id="CHEBI:37565"/>
        <dbReference type="ChEBI" id="CHEBI:43474"/>
        <dbReference type="ChEBI" id="CHEBI:58189"/>
    </reaction>
    <physiologicalReaction direction="left-to-right" evidence="7">
        <dbReference type="Rhea" id="RHEA:19670"/>
    </physiologicalReaction>
</comment>
<dbReference type="STRING" id="946362.F2UL84"/>
<evidence type="ECO:0000256" key="2">
    <source>
        <dbReference type="ARBA" id="ARBA00007756"/>
    </source>
</evidence>
<keyword evidence="5" id="KW-0342">GTP-binding</keyword>
<keyword evidence="4" id="KW-0378">Hydrolase</keyword>
<dbReference type="CDD" id="cd11385">
    <property type="entry name" value="RagC_like"/>
    <property type="match status" value="1"/>
</dbReference>
<dbReference type="eggNOG" id="KOG3887">
    <property type="taxonomic scope" value="Eukaryota"/>
</dbReference>
<gene>
    <name evidence="8" type="ORF">PTSG_09517</name>
</gene>
<keyword evidence="9" id="KW-1185">Reference proteome</keyword>
<dbReference type="OMA" id="NCRTFQE"/>
<evidence type="ECO:0000256" key="5">
    <source>
        <dbReference type="ARBA" id="ARBA00023134"/>
    </source>
</evidence>
<dbReference type="GO" id="GO:1904263">
    <property type="term" value="P:positive regulation of TORC1 signaling"/>
    <property type="evidence" value="ECO:0007669"/>
    <property type="project" value="TreeGrafter"/>
</dbReference>
<dbReference type="Gene3D" id="3.40.50.300">
    <property type="entry name" value="P-loop containing nucleotide triphosphate hydrolases"/>
    <property type="match status" value="1"/>
</dbReference>
<dbReference type="GO" id="GO:1990131">
    <property type="term" value="C:Gtr1-Gtr2 GTPase complex"/>
    <property type="evidence" value="ECO:0007669"/>
    <property type="project" value="TreeGrafter"/>
</dbReference>
<protein>
    <recommendedName>
        <fullName evidence="10">GTP-binding protein</fullName>
    </recommendedName>
</protein>
<evidence type="ECO:0000313" key="8">
    <source>
        <dbReference type="EMBL" id="EGD77883.1"/>
    </source>
</evidence>
<reference evidence="8" key="1">
    <citation type="submission" date="2009-08" db="EMBL/GenBank/DDBJ databases">
        <title>Annotation of Salpingoeca rosetta.</title>
        <authorList>
            <consortium name="The Broad Institute Genome Sequencing Platform"/>
            <person name="Russ C."/>
            <person name="Cuomo C."/>
            <person name="Burger G."/>
            <person name="Gray M.W."/>
            <person name="Holland P.W.H."/>
            <person name="King N."/>
            <person name="Lang F.B.F."/>
            <person name="Roger A.J."/>
            <person name="Ruiz-Trillo I."/>
            <person name="Young S.K."/>
            <person name="Zeng Q."/>
            <person name="Gargeya S."/>
            <person name="Alvarado L."/>
            <person name="Berlin A."/>
            <person name="Chapman S.B."/>
            <person name="Chen Z."/>
            <person name="Freedman E."/>
            <person name="Gellesch M."/>
            <person name="Goldberg J."/>
            <person name="Griggs A."/>
            <person name="Gujja S."/>
            <person name="Heilman E."/>
            <person name="Heiman D."/>
            <person name="Howarth C."/>
            <person name="Mehta T."/>
            <person name="Neiman D."/>
            <person name="Pearson M."/>
            <person name="Roberts A."/>
            <person name="Saif S."/>
            <person name="Shea T."/>
            <person name="Shenoy N."/>
            <person name="Sisk P."/>
            <person name="Stolte C."/>
            <person name="Sykes S."/>
            <person name="White J."/>
            <person name="Yandava C."/>
            <person name="Haas B."/>
            <person name="Nusbaum C."/>
            <person name="Birren B."/>
        </authorList>
    </citation>
    <scope>NUCLEOTIDE SEQUENCE [LARGE SCALE GENOMIC DNA]</scope>
    <source>
        <strain evidence="8">ATCC 50818</strain>
    </source>
</reference>
<dbReference type="PANTHER" id="PTHR11259:SF2">
    <property type="entry name" value="GH16429P"/>
    <property type="match status" value="1"/>
</dbReference>
<evidence type="ECO:0008006" key="10">
    <source>
        <dbReference type="Google" id="ProtNLM"/>
    </source>
</evidence>
<dbReference type="AlphaFoldDB" id="F2UL84"/>
<evidence type="ECO:0000256" key="6">
    <source>
        <dbReference type="ARBA" id="ARBA00023136"/>
    </source>
</evidence>
<proteinExistence type="inferred from homology"/>
<dbReference type="OrthoDB" id="26136at2759"/>
<dbReference type="GO" id="GO:0003924">
    <property type="term" value="F:GTPase activity"/>
    <property type="evidence" value="ECO:0007669"/>
    <property type="project" value="TreeGrafter"/>
</dbReference>
<evidence type="ECO:0000256" key="4">
    <source>
        <dbReference type="ARBA" id="ARBA00022801"/>
    </source>
</evidence>
<evidence type="ECO:0000256" key="3">
    <source>
        <dbReference type="ARBA" id="ARBA00022741"/>
    </source>
</evidence>
<dbReference type="RefSeq" id="XP_004989947.1">
    <property type="nucleotide sequence ID" value="XM_004989890.1"/>
</dbReference>
<organism evidence="9">
    <name type="scientific">Salpingoeca rosetta (strain ATCC 50818 / BSB-021)</name>
    <dbReference type="NCBI Taxonomy" id="946362"/>
    <lineage>
        <taxon>Eukaryota</taxon>
        <taxon>Choanoflagellata</taxon>
        <taxon>Craspedida</taxon>
        <taxon>Salpingoecidae</taxon>
        <taxon>Salpingoeca</taxon>
    </lineage>
</organism>
<evidence type="ECO:0000256" key="1">
    <source>
        <dbReference type="ARBA" id="ARBA00004308"/>
    </source>
</evidence>
<dbReference type="InterPro" id="IPR006762">
    <property type="entry name" value="Gtr1_RagA"/>
</dbReference>
<evidence type="ECO:0000313" key="9">
    <source>
        <dbReference type="Proteomes" id="UP000007799"/>
    </source>
</evidence>